<proteinExistence type="predicted"/>
<name>A0ABN9WYF5_9DINO</name>
<gene>
    <name evidence="1" type="ORF">PCOR1329_LOCUS70703</name>
</gene>
<comment type="caution">
    <text evidence="1">The sequence shown here is derived from an EMBL/GenBank/DDBJ whole genome shotgun (WGS) entry which is preliminary data.</text>
</comment>
<reference evidence="1" key="1">
    <citation type="submission" date="2023-10" db="EMBL/GenBank/DDBJ databases">
        <authorList>
            <person name="Chen Y."/>
            <person name="Shah S."/>
            <person name="Dougan E. K."/>
            <person name="Thang M."/>
            <person name="Chan C."/>
        </authorList>
    </citation>
    <scope>NUCLEOTIDE SEQUENCE [LARGE SCALE GENOMIC DNA]</scope>
</reference>
<dbReference type="EMBL" id="CAUYUJ010019359">
    <property type="protein sequence ID" value="CAK0890464.1"/>
    <property type="molecule type" value="Genomic_DNA"/>
</dbReference>
<evidence type="ECO:0000313" key="1">
    <source>
        <dbReference type="EMBL" id="CAK0890464.1"/>
    </source>
</evidence>
<sequence length="556" mass="58878">MRPPAACRARARARAAAFGIAESRAPSFKRSVHMGPSLQTPGFVGPRLKGTALMCPRLQGARLLVLRGAWASDSRAQGLGRLALLLHLGAAHLALFRLWYGCGLRKAFTTMRNTHYRDLRLAVRIAEGGAGRAAAAGRPEAAAAPEGRLALLFMLRGRLDHLEAWRGWLEPEAGREPAARRVSLYFHLADGSDGEASQATVSSLLSLPCARQVVATVATGWCELMAAEVALYQVPLVTLDTALARLLRRPHSRFCLAGVRGLEVPSECSYAMEPHWDRALLLKHHQWTVLSRVHAARLADARALGAAARLFEDRFLGEPLCSDELLPILTLAMPNASASSLSGTTRVEELPLHAAATRGIQALEDGLAELGAAAECSLYAPWPGCSAGLPGKDRRAKSPVAGGGLEPAERDRLMLDLAARGVVFGRKLGLGGPGGWQGHLALIGQQAGSGPAGAAAAAPARLLPGGAAGLGAPRLQELLLAGEPEALWRIAMWLRWGLSTAEALVKPPLQVAIATALCLISGKVAMKSSGISELTLTRLMRLYVGIHLVVFLVSIT</sequence>
<evidence type="ECO:0000313" key="2">
    <source>
        <dbReference type="Proteomes" id="UP001189429"/>
    </source>
</evidence>
<dbReference type="Proteomes" id="UP001189429">
    <property type="component" value="Unassembled WGS sequence"/>
</dbReference>
<keyword evidence="2" id="KW-1185">Reference proteome</keyword>
<feature type="non-terminal residue" evidence="1">
    <location>
        <position position="556"/>
    </location>
</feature>
<organism evidence="1 2">
    <name type="scientific">Prorocentrum cordatum</name>
    <dbReference type="NCBI Taxonomy" id="2364126"/>
    <lineage>
        <taxon>Eukaryota</taxon>
        <taxon>Sar</taxon>
        <taxon>Alveolata</taxon>
        <taxon>Dinophyceae</taxon>
        <taxon>Prorocentrales</taxon>
        <taxon>Prorocentraceae</taxon>
        <taxon>Prorocentrum</taxon>
    </lineage>
</organism>
<accession>A0ABN9WYF5</accession>
<protein>
    <submittedName>
        <fullName evidence="1">Uncharacterized protein</fullName>
    </submittedName>
</protein>